<reference evidence="1" key="1">
    <citation type="submission" date="2021-01" db="EMBL/GenBank/DDBJ databases">
        <authorList>
            <person name="Corre E."/>
            <person name="Pelletier E."/>
            <person name="Niang G."/>
            <person name="Scheremetjew M."/>
            <person name="Finn R."/>
            <person name="Kale V."/>
            <person name="Holt S."/>
            <person name="Cochrane G."/>
            <person name="Meng A."/>
            <person name="Brown T."/>
            <person name="Cohen L."/>
        </authorList>
    </citation>
    <scope>NUCLEOTIDE SEQUENCE</scope>
    <source>
        <strain evidence="1">379</strain>
    </source>
</reference>
<proteinExistence type="predicted"/>
<dbReference type="AlphaFoldDB" id="A0A7S3S9B7"/>
<evidence type="ECO:0000313" key="1">
    <source>
        <dbReference type="EMBL" id="CAE0548041.1"/>
    </source>
</evidence>
<name>A0A7S3S9B7_EMIHU</name>
<dbReference type="EMBL" id="HBIR01021777">
    <property type="protein sequence ID" value="CAE0548041.1"/>
    <property type="molecule type" value="Transcribed_RNA"/>
</dbReference>
<protein>
    <submittedName>
        <fullName evidence="1">Uncharacterized protein</fullName>
    </submittedName>
</protein>
<gene>
    <name evidence="1" type="ORF">EHUX00137_LOCUS16587</name>
</gene>
<sequence>MLVPMVGLGQHRPQHRPSLLCATLPHVINRPMLGRDHHGSPTLGCTAAQARNPDGVAHTQTLGRHNYLQPPEYILITNFDFFFHDVRELFDPTGGHILGTPRRVAAQRILNATLQAGGNLTGELLFDTLNAKDVLADTIFQAIINVERDLWNVSIPDPASLPHATRSSREVTAAV</sequence>
<accession>A0A7S3S9B7</accession>
<organism evidence="1">
    <name type="scientific">Emiliania huxleyi</name>
    <name type="common">Coccolithophore</name>
    <name type="synonym">Pontosphaera huxleyi</name>
    <dbReference type="NCBI Taxonomy" id="2903"/>
    <lineage>
        <taxon>Eukaryota</taxon>
        <taxon>Haptista</taxon>
        <taxon>Haptophyta</taxon>
        <taxon>Prymnesiophyceae</taxon>
        <taxon>Isochrysidales</taxon>
        <taxon>Noelaerhabdaceae</taxon>
        <taxon>Emiliania</taxon>
    </lineage>
</organism>